<reference evidence="2 3" key="1">
    <citation type="submission" date="2024-02" db="EMBL/GenBank/DDBJ databases">
        <authorList>
            <person name="Vignale AGUSTIN F."/>
            <person name="Sosa J E."/>
            <person name="Modenutti C."/>
        </authorList>
    </citation>
    <scope>NUCLEOTIDE SEQUENCE [LARGE SCALE GENOMIC DNA]</scope>
</reference>
<comment type="caution">
    <text evidence="2">The sequence shown here is derived from an EMBL/GenBank/DDBJ whole genome shotgun (WGS) entry which is preliminary data.</text>
</comment>
<gene>
    <name evidence="2" type="ORF">ILEXP_LOCUS19271</name>
</gene>
<keyword evidence="3" id="KW-1185">Reference proteome</keyword>
<evidence type="ECO:0000313" key="3">
    <source>
        <dbReference type="Proteomes" id="UP001642360"/>
    </source>
</evidence>
<accession>A0ABC8S1L9</accession>
<dbReference type="EMBL" id="CAUOFW020002094">
    <property type="protein sequence ID" value="CAK9151116.1"/>
    <property type="molecule type" value="Genomic_DNA"/>
</dbReference>
<feature type="region of interest" description="Disordered" evidence="1">
    <location>
        <begin position="17"/>
        <end position="92"/>
    </location>
</feature>
<dbReference type="AlphaFoldDB" id="A0ABC8S1L9"/>
<feature type="compositionally biased region" description="Gly residues" evidence="1">
    <location>
        <begin position="18"/>
        <end position="28"/>
    </location>
</feature>
<organism evidence="2 3">
    <name type="scientific">Ilex paraguariensis</name>
    <name type="common">yerba mate</name>
    <dbReference type="NCBI Taxonomy" id="185542"/>
    <lineage>
        <taxon>Eukaryota</taxon>
        <taxon>Viridiplantae</taxon>
        <taxon>Streptophyta</taxon>
        <taxon>Embryophyta</taxon>
        <taxon>Tracheophyta</taxon>
        <taxon>Spermatophyta</taxon>
        <taxon>Magnoliopsida</taxon>
        <taxon>eudicotyledons</taxon>
        <taxon>Gunneridae</taxon>
        <taxon>Pentapetalae</taxon>
        <taxon>asterids</taxon>
        <taxon>campanulids</taxon>
        <taxon>Aquifoliales</taxon>
        <taxon>Aquifoliaceae</taxon>
        <taxon>Ilex</taxon>
    </lineage>
</organism>
<proteinExistence type="predicted"/>
<evidence type="ECO:0000256" key="1">
    <source>
        <dbReference type="SAM" id="MobiDB-lite"/>
    </source>
</evidence>
<name>A0ABC8S1L9_9AQUA</name>
<evidence type="ECO:0000313" key="2">
    <source>
        <dbReference type="EMBL" id="CAK9151116.1"/>
    </source>
</evidence>
<sequence length="92" mass="9063">MECSRGGLVVEGCIRAGGMDGMLNGGTDSGEISKTPAGGTSSEEAPEALPGGTRGDGSGTQGGVERGVEGANVDGVVLRDVIPPKKKPPNIL</sequence>
<dbReference type="Proteomes" id="UP001642360">
    <property type="component" value="Unassembled WGS sequence"/>
</dbReference>
<protein>
    <submittedName>
        <fullName evidence="2">Uncharacterized protein</fullName>
    </submittedName>
</protein>
<feature type="compositionally biased region" description="Gly residues" evidence="1">
    <location>
        <begin position="52"/>
        <end position="65"/>
    </location>
</feature>